<dbReference type="Pfam" id="PF00072">
    <property type="entry name" value="Response_reg"/>
    <property type="match status" value="1"/>
</dbReference>
<evidence type="ECO:0000313" key="11">
    <source>
        <dbReference type="Proteomes" id="UP000013165"/>
    </source>
</evidence>
<feature type="domain" description="Response regulatory" evidence="8">
    <location>
        <begin position="16"/>
        <end position="131"/>
    </location>
</feature>
<dbReference type="Pfam" id="PF00486">
    <property type="entry name" value="Trans_reg_C"/>
    <property type="match status" value="1"/>
</dbReference>
<dbReference type="SMART" id="SM00862">
    <property type="entry name" value="Trans_reg_C"/>
    <property type="match status" value="1"/>
</dbReference>
<dbReference type="FunFam" id="3.40.50.2300:FF:000001">
    <property type="entry name" value="DNA-binding response regulator PhoB"/>
    <property type="match status" value="1"/>
</dbReference>
<feature type="domain" description="OmpR/PhoB-type" evidence="9">
    <location>
        <begin position="138"/>
        <end position="236"/>
    </location>
</feature>
<comment type="caution">
    <text evidence="10">The sequence shown here is derived from an EMBL/GenBank/DDBJ whole genome shotgun (WGS) entry which is preliminary data.</text>
</comment>
<dbReference type="GO" id="GO:0032993">
    <property type="term" value="C:protein-DNA complex"/>
    <property type="evidence" value="ECO:0007669"/>
    <property type="project" value="TreeGrafter"/>
</dbReference>
<dbReference type="SUPFAM" id="SSF46894">
    <property type="entry name" value="C-terminal effector domain of the bipartite response regulators"/>
    <property type="match status" value="1"/>
</dbReference>
<evidence type="ECO:0000256" key="6">
    <source>
        <dbReference type="PROSITE-ProRule" id="PRU00169"/>
    </source>
</evidence>
<dbReference type="STRING" id="626887.J057_02230"/>
<evidence type="ECO:0000256" key="7">
    <source>
        <dbReference type="PROSITE-ProRule" id="PRU01091"/>
    </source>
</evidence>
<keyword evidence="5" id="KW-0804">Transcription</keyword>
<evidence type="ECO:0000256" key="5">
    <source>
        <dbReference type="ARBA" id="ARBA00023163"/>
    </source>
</evidence>
<dbReference type="PROSITE" id="PS51755">
    <property type="entry name" value="OMPR_PHOB"/>
    <property type="match status" value="1"/>
</dbReference>
<dbReference type="PANTHER" id="PTHR48111">
    <property type="entry name" value="REGULATOR OF RPOS"/>
    <property type="match status" value="1"/>
</dbReference>
<feature type="modified residue" description="4-aspartylphosphate" evidence="6">
    <location>
        <position position="65"/>
    </location>
</feature>
<name>N6W1T3_9GAMM</name>
<dbReference type="CDD" id="cd00383">
    <property type="entry name" value="trans_reg_C"/>
    <property type="match status" value="1"/>
</dbReference>
<dbReference type="Proteomes" id="UP000013165">
    <property type="component" value="Unassembled WGS sequence"/>
</dbReference>
<protein>
    <submittedName>
        <fullName evidence="10">DNA-binding response regulator</fullName>
    </submittedName>
</protein>
<evidence type="ECO:0000256" key="2">
    <source>
        <dbReference type="ARBA" id="ARBA00023012"/>
    </source>
</evidence>
<dbReference type="Gene3D" id="1.10.10.10">
    <property type="entry name" value="Winged helix-like DNA-binding domain superfamily/Winged helix DNA-binding domain"/>
    <property type="match status" value="1"/>
</dbReference>
<dbReference type="InterPro" id="IPR001789">
    <property type="entry name" value="Sig_transdc_resp-reg_receiver"/>
</dbReference>
<dbReference type="OrthoDB" id="9802426at2"/>
<dbReference type="GO" id="GO:0005829">
    <property type="term" value="C:cytosol"/>
    <property type="evidence" value="ECO:0007669"/>
    <property type="project" value="TreeGrafter"/>
</dbReference>
<evidence type="ECO:0000259" key="9">
    <source>
        <dbReference type="PROSITE" id="PS51755"/>
    </source>
</evidence>
<evidence type="ECO:0000259" key="8">
    <source>
        <dbReference type="PROSITE" id="PS50110"/>
    </source>
</evidence>
<keyword evidence="4 7" id="KW-0238">DNA-binding</keyword>
<organism evidence="10 11">
    <name type="scientific">Marinobacter nanhaiticus D15-8W</name>
    <dbReference type="NCBI Taxonomy" id="626887"/>
    <lineage>
        <taxon>Bacteria</taxon>
        <taxon>Pseudomonadati</taxon>
        <taxon>Pseudomonadota</taxon>
        <taxon>Gammaproteobacteria</taxon>
        <taxon>Pseudomonadales</taxon>
        <taxon>Marinobacteraceae</taxon>
        <taxon>Marinobacter</taxon>
    </lineage>
</organism>
<dbReference type="InterPro" id="IPR036388">
    <property type="entry name" value="WH-like_DNA-bd_sf"/>
</dbReference>
<gene>
    <name evidence="10" type="ORF">J057_02230</name>
</gene>
<keyword evidence="2" id="KW-0902">Two-component regulatory system</keyword>
<dbReference type="GO" id="GO:0000976">
    <property type="term" value="F:transcription cis-regulatory region binding"/>
    <property type="evidence" value="ECO:0007669"/>
    <property type="project" value="TreeGrafter"/>
</dbReference>
<dbReference type="RefSeq" id="WP_004583000.1">
    <property type="nucleotide sequence ID" value="NZ_AP028878.1"/>
</dbReference>
<dbReference type="CDD" id="cd17574">
    <property type="entry name" value="REC_OmpR"/>
    <property type="match status" value="1"/>
</dbReference>
<dbReference type="Gene3D" id="6.10.250.690">
    <property type="match status" value="1"/>
</dbReference>
<dbReference type="GO" id="GO:0000156">
    <property type="term" value="F:phosphorelay response regulator activity"/>
    <property type="evidence" value="ECO:0007669"/>
    <property type="project" value="TreeGrafter"/>
</dbReference>
<feature type="DNA-binding region" description="OmpR/PhoB-type" evidence="7">
    <location>
        <begin position="138"/>
        <end position="236"/>
    </location>
</feature>
<dbReference type="PATRIC" id="fig|626887.3.peg.424"/>
<accession>N6W1T3</accession>
<dbReference type="PANTHER" id="PTHR48111:SF22">
    <property type="entry name" value="REGULATOR OF RPOS"/>
    <property type="match status" value="1"/>
</dbReference>
<sequence>MTHSAGAYPETTGPLRILVVEDQVDLAENLFEFLGEERYALDFAADGLTALHLLATNQYDVIVLDLMLPGVSGFDICERIRRDLQCATPIILMTARGAIADKERGFTCGADDYLVKPFELRELQLRIEALHRRFRPRTPGLQAGPVHFDPGTLQVELNGLKAELTGIPARLFELLIRAYPNFLGHEVLNESIWGDSSGEEGHTLRTHIYSLRQALQKSLGHGLIKTVYGRGYRLDPPTEEELSAR</sequence>
<dbReference type="PROSITE" id="PS50110">
    <property type="entry name" value="RESPONSE_REGULATORY"/>
    <property type="match status" value="1"/>
</dbReference>
<keyword evidence="11" id="KW-1185">Reference proteome</keyword>
<keyword evidence="3" id="KW-0805">Transcription regulation</keyword>
<dbReference type="InterPro" id="IPR016032">
    <property type="entry name" value="Sig_transdc_resp-reg_C-effctor"/>
</dbReference>
<dbReference type="EMBL" id="APLQ01000010">
    <property type="protein sequence ID" value="ENO16490.1"/>
    <property type="molecule type" value="Genomic_DNA"/>
</dbReference>
<dbReference type="GO" id="GO:0006355">
    <property type="term" value="P:regulation of DNA-templated transcription"/>
    <property type="evidence" value="ECO:0007669"/>
    <property type="project" value="InterPro"/>
</dbReference>
<dbReference type="eggNOG" id="COG0745">
    <property type="taxonomic scope" value="Bacteria"/>
</dbReference>
<dbReference type="HOGENOM" id="CLU_000445_30_1_6"/>
<dbReference type="InterPro" id="IPR011006">
    <property type="entry name" value="CheY-like_superfamily"/>
</dbReference>
<dbReference type="SMART" id="SM00448">
    <property type="entry name" value="REC"/>
    <property type="match status" value="1"/>
</dbReference>
<dbReference type="SUPFAM" id="SSF52172">
    <property type="entry name" value="CheY-like"/>
    <property type="match status" value="1"/>
</dbReference>
<dbReference type="AlphaFoldDB" id="N6W1T3"/>
<dbReference type="Gene3D" id="3.40.50.2300">
    <property type="match status" value="1"/>
</dbReference>
<dbReference type="InterPro" id="IPR039420">
    <property type="entry name" value="WalR-like"/>
</dbReference>
<evidence type="ECO:0000313" key="10">
    <source>
        <dbReference type="EMBL" id="ENO16490.1"/>
    </source>
</evidence>
<evidence type="ECO:0000256" key="3">
    <source>
        <dbReference type="ARBA" id="ARBA00023015"/>
    </source>
</evidence>
<reference evidence="10 11" key="1">
    <citation type="journal article" date="2013" name="Genome Announc.">
        <title>Genome Sequence of the Polycyclic Aromatic Hydrocarbon-Degrading Bacterium Strain Marinobacter nanhaiticus D15-8WT.</title>
        <authorList>
            <person name="Cui Z."/>
            <person name="Gao W."/>
            <person name="Li Q."/>
            <person name="Xu G."/>
            <person name="Zheng L."/>
        </authorList>
    </citation>
    <scope>NUCLEOTIDE SEQUENCE [LARGE SCALE GENOMIC DNA]</scope>
    <source>
        <strain evidence="10 11">D15-8W</strain>
    </source>
</reference>
<keyword evidence="1 6" id="KW-0597">Phosphoprotein</keyword>
<evidence type="ECO:0000256" key="1">
    <source>
        <dbReference type="ARBA" id="ARBA00022553"/>
    </source>
</evidence>
<evidence type="ECO:0000256" key="4">
    <source>
        <dbReference type="ARBA" id="ARBA00023125"/>
    </source>
</evidence>
<dbReference type="InterPro" id="IPR001867">
    <property type="entry name" value="OmpR/PhoB-type_DNA-bd"/>
</dbReference>
<proteinExistence type="predicted"/>